<evidence type="ECO:0000256" key="1">
    <source>
        <dbReference type="SAM" id="MobiDB-lite"/>
    </source>
</evidence>
<gene>
    <name evidence="2" type="ORF">FHR87_000098</name>
</gene>
<organism evidence="2 3">
    <name type="scientific">Azomonas macrocytogenes</name>
    <name type="common">Azotobacter macrocytogenes</name>
    <dbReference type="NCBI Taxonomy" id="69962"/>
    <lineage>
        <taxon>Bacteria</taxon>
        <taxon>Pseudomonadati</taxon>
        <taxon>Pseudomonadota</taxon>
        <taxon>Gammaproteobacteria</taxon>
        <taxon>Pseudomonadales</taxon>
        <taxon>Pseudomonadaceae</taxon>
        <taxon>Azomonas</taxon>
    </lineage>
</organism>
<comment type="caution">
    <text evidence="2">The sequence shown here is derived from an EMBL/GenBank/DDBJ whole genome shotgun (WGS) entry which is preliminary data.</text>
</comment>
<name>A0A839SXU5_AZOMA</name>
<dbReference type="EMBL" id="JACHXI010000001">
    <property type="protein sequence ID" value="MBB3101738.1"/>
    <property type="molecule type" value="Genomic_DNA"/>
</dbReference>
<accession>A0A839SXU5</accession>
<evidence type="ECO:0000313" key="3">
    <source>
        <dbReference type="Proteomes" id="UP000549250"/>
    </source>
</evidence>
<reference evidence="2 3" key="1">
    <citation type="submission" date="2020-08" db="EMBL/GenBank/DDBJ databases">
        <title>Genomic Encyclopedia of Type Strains, Phase III (KMG-III): the genomes of soil and plant-associated and newly described type strains.</title>
        <authorList>
            <person name="Whitman W."/>
        </authorList>
    </citation>
    <scope>NUCLEOTIDE SEQUENCE [LARGE SCALE GENOMIC DNA]</scope>
    <source>
        <strain evidence="2 3">CECT 4462</strain>
    </source>
</reference>
<feature type="compositionally biased region" description="Basic and acidic residues" evidence="1">
    <location>
        <begin position="32"/>
        <end position="42"/>
    </location>
</feature>
<dbReference type="RefSeq" id="WP_183164735.1">
    <property type="nucleotide sequence ID" value="NZ_JACHXI010000001.1"/>
</dbReference>
<sequence length="113" mass="12832">MTGSPVFFVMPSMVFGMADTVIAIHGSGDGPNDDKSDRSSKDHRAKQQKRTQSRRNRLHQRLKFQRNQCSCQTFCQQPVKGFAGIMRLNEAGRIELAFDGFVNRSRLRGCLLR</sequence>
<feature type="compositionally biased region" description="Basic residues" evidence="1">
    <location>
        <begin position="43"/>
        <end position="57"/>
    </location>
</feature>
<protein>
    <submittedName>
        <fullName evidence="2">Uncharacterized protein</fullName>
    </submittedName>
</protein>
<evidence type="ECO:0000313" key="2">
    <source>
        <dbReference type="EMBL" id="MBB3101738.1"/>
    </source>
</evidence>
<proteinExistence type="predicted"/>
<keyword evidence="3" id="KW-1185">Reference proteome</keyword>
<dbReference type="Proteomes" id="UP000549250">
    <property type="component" value="Unassembled WGS sequence"/>
</dbReference>
<feature type="region of interest" description="Disordered" evidence="1">
    <location>
        <begin position="25"/>
        <end position="57"/>
    </location>
</feature>
<dbReference type="AlphaFoldDB" id="A0A839SXU5"/>